<evidence type="ECO:0000313" key="2">
    <source>
        <dbReference type="Proteomes" id="UP000013523"/>
    </source>
</evidence>
<reference evidence="1 2" key="1">
    <citation type="submission" date="2012-01" db="EMBL/GenBank/DDBJ databases">
        <title>Complete sequence of chromosome of Clostridium pasteurianum BC1.</title>
        <authorList>
            <consortium name="US DOE Joint Genome Institute"/>
            <person name="Lucas S."/>
            <person name="Han J."/>
            <person name="Lapidus A."/>
            <person name="Cheng J.-F."/>
            <person name="Goodwin L."/>
            <person name="Pitluck S."/>
            <person name="Peters L."/>
            <person name="Mikhailova N."/>
            <person name="Teshima H."/>
            <person name="Detter J.C."/>
            <person name="Han C."/>
            <person name="Tapia R."/>
            <person name="Land M."/>
            <person name="Hauser L."/>
            <person name="Kyrpides N."/>
            <person name="Ivanova N."/>
            <person name="Pagani I."/>
            <person name="Dunn J."/>
            <person name="Taghavi S."/>
            <person name="Francis A."/>
            <person name="van der Lelie D."/>
            <person name="Woyke T."/>
        </authorList>
    </citation>
    <scope>NUCLEOTIDE SEQUENCE [LARGE SCALE GENOMIC DNA]</scope>
    <source>
        <strain evidence="1 2">BC1</strain>
    </source>
</reference>
<accession>R4JZT3</accession>
<dbReference type="KEGG" id="cpas:Clopa_0804"/>
<dbReference type="EMBL" id="CP003261">
    <property type="protein sequence ID" value="AGK95833.1"/>
    <property type="molecule type" value="Genomic_DNA"/>
</dbReference>
<dbReference type="HOGENOM" id="CLU_3409044_0_0_9"/>
<proteinExistence type="predicted"/>
<gene>
    <name evidence="1" type="ORF">Clopa_0804</name>
</gene>
<evidence type="ECO:0000313" key="1">
    <source>
        <dbReference type="EMBL" id="AGK95833.1"/>
    </source>
</evidence>
<dbReference type="STRING" id="86416.Clopa_0804"/>
<name>R4JZT3_CLOPA</name>
<dbReference type="Proteomes" id="UP000013523">
    <property type="component" value="Chromosome"/>
</dbReference>
<dbReference type="AlphaFoldDB" id="R4JZT3"/>
<protein>
    <submittedName>
        <fullName evidence="1">Uncharacterized protein</fullName>
    </submittedName>
</protein>
<keyword evidence="2" id="KW-1185">Reference proteome</keyword>
<organism evidence="1 2">
    <name type="scientific">Clostridium pasteurianum BC1</name>
    <dbReference type="NCBI Taxonomy" id="86416"/>
    <lineage>
        <taxon>Bacteria</taxon>
        <taxon>Bacillati</taxon>
        <taxon>Bacillota</taxon>
        <taxon>Clostridia</taxon>
        <taxon>Eubacteriales</taxon>
        <taxon>Clostridiaceae</taxon>
        <taxon>Clostridium</taxon>
    </lineage>
</organism>
<sequence>MLSKQQIKDHEKCGKMLDNGEDMEYILQL</sequence>